<dbReference type="GO" id="GO:0005507">
    <property type="term" value="F:copper ion binding"/>
    <property type="evidence" value="ECO:0007669"/>
    <property type="project" value="InterPro"/>
</dbReference>
<dbReference type="Pfam" id="PF00050">
    <property type="entry name" value="Kazal_1"/>
    <property type="match status" value="1"/>
</dbReference>
<evidence type="ECO:0000256" key="4">
    <source>
        <dbReference type="ARBA" id="ARBA00022764"/>
    </source>
</evidence>
<feature type="binding site" evidence="7">
    <location>
        <position position="317"/>
    </location>
    <ligand>
        <name>Cu cation</name>
        <dbReference type="ChEBI" id="CHEBI:23378"/>
    </ligand>
</feature>
<evidence type="ECO:0000256" key="8">
    <source>
        <dbReference type="SAM" id="Phobius"/>
    </source>
</evidence>
<keyword evidence="5" id="KW-0249">Electron transport</keyword>
<evidence type="ECO:0000256" key="3">
    <source>
        <dbReference type="ARBA" id="ARBA00022723"/>
    </source>
</evidence>
<dbReference type="InterPro" id="IPR000923">
    <property type="entry name" value="BlueCu_1"/>
</dbReference>
<keyword evidence="8" id="KW-1133">Transmembrane helix</keyword>
<evidence type="ECO:0000313" key="10">
    <source>
        <dbReference type="EMBL" id="KEQ56920.1"/>
    </source>
</evidence>
<dbReference type="InterPro" id="IPR002350">
    <property type="entry name" value="Kazal_dom"/>
</dbReference>
<organism evidence="10 11">
    <name type="scientific">Marine Group I thaumarchaeote SCGC AAA799-N04</name>
    <dbReference type="NCBI Taxonomy" id="1502293"/>
    <lineage>
        <taxon>Archaea</taxon>
        <taxon>Nitrososphaerota</taxon>
        <taxon>Marine Group I</taxon>
    </lineage>
</organism>
<dbReference type="Pfam" id="PF00127">
    <property type="entry name" value="Copper-bind"/>
    <property type="match status" value="2"/>
</dbReference>
<keyword evidence="8" id="KW-0812">Transmembrane</keyword>
<keyword evidence="6 7" id="KW-0186">Copper</keyword>
<keyword evidence="2" id="KW-0813">Transport</keyword>
<dbReference type="GO" id="GO:0009055">
    <property type="term" value="F:electron transfer activity"/>
    <property type="evidence" value="ECO:0007669"/>
    <property type="project" value="InterPro"/>
</dbReference>
<evidence type="ECO:0000313" key="11">
    <source>
        <dbReference type="Proteomes" id="UP000028059"/>
    </source>
</evidence>
<keyword evidence="4" id="KW-0574">Periplasm</keyword>
<protein>
    <submittedName>
        <fullName evidence="10">Plastocyanin protein</fullName>
    </submittedName>
</protein>
<dbReference type="Gene3D" id="2.60.40.420">
    <property type="entry name" value="Cupredoxins - blue copper proteins"/>
    <property type="match status" value="2"/>
</dbReference>
<evidence type="ECO:0000256" key="1">
    <source>
        <dbReference type="ARBA" id="ARBA00004418"/>
    </source>
</evidence>
<dbReference type="PROSITE" id="PS51465">
    <property type="entry name" value="KAZAL_2"/>
    <property type="match status" value="1"/>
</dbReference>
<evidence type="ECO:0000256" key="7">
    <source>
        <dbReference type="PIRSR" id="PIRSR602386-1"/>
    </source>
</evidence>
<dbReference type="Gene3D" id="3.30.60.30">
    <property type="match status" value="1"/>
</dbReference>
<comment type="cofactor">
    <cofactor evidence="7">
        <name>Cu cation</name>
        <dbReference type="ChEBI" id="CHEBI:23378"/>
    </cofactor>
    <text evidence="7">Binds 1 copper ion per subunit.</text>
</comment>
<keyword evidence="8" id="KW-0472">Membrane</keyword>
<accession>A0A081RNZ7</accession>
<keyword evidence="3 7" id="KW-0479">Metal-binding</keyword>
<dbReference type="InterPro" id="IPR002386">
    <property type="entry name" value="Amicyanin/Pseudoazurin"/>
</dbReference>
<feature type="binding site" evidence="7">
    <location>
        <position position="274"/>
    </location>
    <ligand>
        <name>Cu cation</name>
        <dbReference type="ChEBI" id="CHEBI:23378"/>
    </ligand>
</feature>
<dbReference type="PATRIC" id="fig|1502293.3.peg.561"/>
<dbReference type="PRINTS" id="PR00155">
    <property type="entry name" value="AMICYANIN"/>
</dbReference>
<evidence type="ECO:0000256" key="5">
    <source>
        <dbReference type="ARBA" id="ARBA00022982"/>
    </source>
</evidence>
<dbReference type="GO" id="GO:0042597">
    <property type="term" value="C:periplasmic space"/>
    <property type="evidence" value="ECO:0007669"/>
    <property type="project" value="UniProtKB-SubCell"/>
</dbReference>
<comment type="caution">
    <text evidence="10">The sequence shown here is derived from an EMBL/GenBank/DDBJ whole genome shotgun (WGS) entry which is preliminary data.</text>
</comment>
<feature type="transmembrane region" description="Helical" evidence="8">
    <location>
        <begin position="6"/>
        <end position="24"/>
    </location>
</feature>
<comment type="subcellular location">
    <subcellularLocation>
        <location evidence="1">Periplasm</location>
    </subcellularLocation>
</comment>
<evidence type="ECO:0000256" key="6">
    <source>
        <dbReference type="ARBA" id="ARBA00023008"/>
    </source>
</evidence>
<gene>
    <name evidence="10" type="ORF">AAA799N04_00590</name>
</gene>
<dbReference type="InterPro" id="IPR008972">
    <property type="entry name" value="Cupredoxin"/>
</dbReference>
<dbReference type="Proteomes" id="UP000028059">
    <property type="component" value="Unassembled WGS sequence"/>
</dbReference>
<feature type="domain" description="Kazal-like" evidence="9">
    <location>
        <begin position="29"/>
        <end position="78"/>
    </location>
</feature>
<dbReference type="CDD" id="cd00104">
    <property type="entry name" value="KAZAL_FS"/>
    <property type="match status" value="1"/>
</dbReference>
<keyword evidence="11" id="KW-1185">Reference proteome</keyword>
<reference evidence="10 11" key="1">
    <citation type="submission" date="2014-06" db="EMBL/GenBank/DDBJ databases">
        <authorList>
            <person name="Ngugi D.K."/>
            <person name="Blom J."/>
            <person name="Alam I."/>
            <person name="Rashid M."/>
            <person name="Ba Alawi W."/>
            <person name="Zhang G."/>
            <person name="Hikmawan T."/>
            <person name="Guan Y."/>
            <person name="Antunes A."/>
            <person name="Siam R."/>
            <person name="ElDorry H."/>
            <person name="Bajic V."/>
            <person name="Stingl U."/>
        </authorList>
    </citation>
    <scope>NUCLEOTIDE SEQUENCE [LARGE SCALE GENOMIC DNA]</scope>
    <source>
        <strain evidence="10">SCGC AAA799-N04</strain>
    </source>
</reference>
<dbReference type="PANTHER" id="PTHR36507:SF1">
    <property type="entry name" value="BLL1555 PROTEIN"/>
    <property type="match status" value="1"/>
</dbReference>
<sequence>MNFSYGIIGVVGVLVAISIGFIAMSPDEIIEPRAVDERPTVCTMEWAPVCGIDGETYGNMCMLEAADVKFAHKGECSVDDPMVKPRTEATMQEISVTPRPMPLLATEGNVLEIESEFIGDDGEIVNHVFYTISATQDGNEILYEESHRHTTVDDGGNLVEVYPIHTTDVISNSDITIKILVTGLGHGENVATPITSEYEMTVTPESKTAEEIDTQVLDGVTSAMPAPPQIHVVETAEGSGGPGCEETNECYIPYSIEIFVGDTVQWNNVDTAAHTVTSGSMQDGTSGVFDSSLFMAGETFEFTFEEAGTYDYFCMVHPWMTGKVIVNEVTEMVVIEEPTEESMEEPSMEPRSLPESQSELPMSLTISSPEGSGVPGCEETNECYLPYEATVAVGATVTWSNDDTAAHTVTSGNVNAGPTGVFDSGLFMAGETFEFTFEEAGTYDYFCMVHPWMTGIINVE</sequence>
<dbReference type="SMART" id="SM00280">
    <property type="entry name" value="KAZAL"/>
    <property type="match status" value="1"/>
</dbReference>
<feature type="binding site" evidence="7">
    <location>
        <position position="314"/>
    </location>
    <ligand>
        <name>Cu cation</name>
        <dbReference type="ChEBI" id="CHEBI:23378"/>
    </ligand>
</feature>
<proteinExistence type="predicted"/>
<dbReference type="SUPFAM" id="SSF100895">
    <property type="entry name" value="Kazal-type serine protease inhibitors"/>
    <property type="match status" value="1"/>
</dbReference>
<dbReference type="EMBL" id="JOKN01000007">
    <property type="protein sequence ID" value="KEQ56920.1"/>
    <property type="molecule type" value="Genomic_DNA"/>
</dbReference>
<evidence type="ECO:0000259" key="9">
    <source>
        <dbReference type="PROSITE" id="PS51465"/>
    </source>
</evidence>
<dbReference type="InterPro" id="IPR052721">
    <property type="entry name" value="ET_Amicyanin"/>
</dbReference>
<dbReference type="SUPFAM" id="SSF49503">
    <property type="entry name" value="Cupredoxins"/>
    <property type="match status" value="2"/>
</dbReference>
<dbReference type="PANTHER" id="PTHR36507">
    <property type="entry name" value="BLL1555 PROTEIN"/>
    <property type="match status" value="1"/>
</dbReference>
<evidence type="ECO:0000256" key="2">
    <source>
        <dbReference type="ARBA" id="ARBA00022448"/>
    </source>
</evidence>
<name>A0A081RNZ7_9ARCH</name>
<dbReference type="InterPro" id="IPR036058">
    <property type="entry name" value="Kazal_dom_sf"/>
</dbReference>
<dbReference type="AlphaFoldDB" id="A0A081RNZ7"/>